<dbReference type="STRING" id="1230905.A0A1G4K4Z1"/>
<keyword evidence="11" id="KW-1185">Reference proteome</keyword>
<dbReference type="Pfam" id="PF22486">
    <property type="entry name" value="MATH_2"/>
    <property type="match status" value="1"/>
</dbReference>
<comment type="similarity">
    <text evidence="2">Belongs to the peptidase C19 family.</text>
</comment>
<evidence type="ECO:0000256" key="5">
    <source>
        <dbReference type="ARBA" id="ARBA00022786"/>
    </source>
</evidence>
<evidence type="ECO:0000256" key="4">
    <source>
        <dbReference type="ARBA" id="ARBA00022670"/>
    </source>
</evidence>
<dbReference type="PANTHER" id="PTHR24006:SF644">
    <property type="entry name" value="UBIQUITIN CARBOXYL-TERMINAL HYDROLASE 7"/>
    <property type="match status" value="1"/>
</dbReference>
<evidence type="ECO:0000256" key="7">
    <source>
        <dbReference type="ARBA" id="ARBA00022807"/>
    </source>
</evidence>
<dbReference type="PROSITE" id="PS50235">
    <property type="entry name" value="USP_3"/>
    <property type="match status" value="1"/>
</dbReference>
<dbReference type="SUPFAM" id="SSF54001">
    <property type="entry name" value="Cysteine proteinases"/>
    <property type="match status" value="1"/>
</dbReference>
<dbReference type="Pfam" id="PF00443">
    <property type="entry name" value="UCH"/>
    <property type="match status" value="1"/>
</dbReference>
<proteinExistence type="inferred from homology"/>
<dbReference type="Gene3D" id="3.90.70.10">
    <property type="entry name" value="Cysteine proteinases"/>
    <property type="match status" value="1"/>
</dbReference>
<dbReference type="InterPro" id="IPR024729">
    <property type="entry name" value="USP7_ICP0-binding_dom"/>
</dbReference>
<evidence type="ECO:0000313" key="11">
    <source>
        <dbReference type="Proteomes" id="UP000191024"/>
    </source>
</evidence>
<feature type="domain" description="USP" evidence="9">
    <location>
        <begin position="204"/>
        <end position="528"/>
    </location>
</feature>
<accession>A0A1G4K4Z1</accession>
<dbReference type="SMART" id="SM00061">
    <property type="entry name" value="MATH"/>
    <property type="match status" value="1"/>
</dbReference>
<comment type="catalytic activity">
    <reaction evidence="1">
        <text>Thiol-dependent hydrolysis of ester, thioester, amide, peptide and isopeptide bonds formed by the C-terminal Gly of ubiquitin (a 76-residue protein attached to proteins as an intracellular targeting signal).</text>
        <dbReference type="EC" id="3.4.19.12"/>
    </reaction>
</comment>
<dbReference type="GO" id="GO:0005634">
    <property type="term" value="C:nucleus"/>
    <property type="evidence" value="ECO:0007669"/>
    <property type="project" value="TreeGrafter"/>
</dbReference>
<dbReference type="InterPro" id="IPR001394">
    <property type="entry name" value="Peptidase_C19_UCH"/>
</dbReference>
<evidence type="ECO:0000313" key="10">
    <source>
        <dbReference type="EMBL" id="SCU98847.1"/>
    </source>
</evidence>
<dbReference type="EMBL" id="LT598467">
    <property type="protein sequence ID" value="SCU98847.1"/>
    <property type="molecule type" value="Genomic_DNA"/>
</dbReference>
<dbReference type="OrthoDB" id="289038at2759"/>
<dbReference type="Gene3D" id="3.10.20.90">
    <property type="entry name" value="Phosphatidylinositol 3-kinase Catalytic Subunit, Chain A, domain 1"/>
    <property type="match status" value="1"/>
</dbReference>
<dbReference type="FunFam" id="3.90.70.10:FF:000044">
    <property type="entry name" value="Ubiquitin carboxyl-terminal hydrolase 13"/>
    <property type="match status" value="1"/>
</dbReference>
<dbReference type="Proteomes" id="UP000191024">
    <property type="component" value="Chromosome F"/>
</dbReference>
<dbReference type="PROSITE" id="PS50144">
    <property type="entry name" value="MATH"/>
    <property type="match status" value="1"/>
</dbReference>
<dbReference type="PROSITE" id="PS00973">
    <property type="entry name" value="USP_2"/>
    <property type="match status" value="1"/>
</dbReference>
<sequence>MPGTLKEDGNETIGDMIDLGKTIDDVLPAMENSETQCEGAFTWHISDWTNLTQDKHASPRYRIGEYEWNVLLFPRGNQNRGVSLYLEPHPEETYNEKTGELEPGDPDWSVCAQFAIGISRPGEDKKAQLFNVSHHRFCATDTDWGFANFIDLESLKYRTSSKSSGFVSDNKLNISVFVRILKDPTGVLWHNFLNYDSKKLTGYVGFKNQGATCYLNSLLQSYFFTKVFRKVVYQIPTENESPNDSVSLALQRAFYQLQKSEEPLDTLELTRSFGWDTGDAFTQHDVQELNRILMDRLENKMKGTAVEGTLNELFVGKMKSYIKCINVPYESARVEEFWDIQLNVKNLKGLKESFENYVEVEIMDGENQYAAQNFGLQDAKKGVVFEYLPPVLHLQLKRFEYDFNYDQLVKINDRYEFPESIDLAPYVDPEIEKASPDKYIYNLHCVLVHSGDISTGHYYAMIKPNLDDQWYRFDDDKVWKVLNYQAFDENFGHGRLPDEELKKMTREQYQNYLIARQTSAYMLVYIRQDMESKVLETVTDGEVPHHIVSNVERELKEREERRKELQEMHLYMTIRVHSLSNFINYQGFDLSPNERSKIYNSELHGENEYSLSLRVMKSSSLKDVKDEVVEKLGLPDTKQVNFWIMSYRKNYTLRVDSILNGELDDLPLEEAIQQMSIPRSSSVDIFIEEPYLEINYLQTLKLADQQVFPLTTQAISSLRKLARDGNLPHFEKYLRPVSEESDRILLFLKSFDVSQQRLSGFAHVLVHQDDNISLLAGQIASLTGQEKSTVSFYEEFQPDVIEKVEDDKDFILAELVDGDILTFSDNQSDGCTKFPYYESLTKYYEFLRYRIKLKLSRVDSVEEEYAVKKKEGDLESFEVWISARASYQELASLASSHLAVKPSHLKIFVVYANGRFALKWDSKIQDYLLKNFTLDSIPPLEFEVLSIPLQDLEQLRSIKFYWLNDSYIHFQSLEFRVADSCSIKEFLDRLQARVGFTDEQKAQTLLWTNSDFKFQGILTEENVFEELADSYLFFGRVLPDELSLVQQLEAATLNSEDAMDDLEDEDEEDLSIVKPQGKQKNGRLVIVIQYFRELENRHGVSFLFNLIPGENFLKTRDRLHSKFGLGSKEFSKIKLGIAVSADGGLSYKNLHGFSEEELSNVVLFDMMNNLDYICMDHPDRTRSQTYHDRPMVIKS</sequence>
<dbReference type="CDD" id="cd02659">
    <property type="entry name" value="peptidase_C19C"/>
    <property type="match status" value="1"/>
</dbReference>
<evidence type="ECO:0000256" key="2">
    <source>
        <dbReference type="ARBA" id="ARBA00009085"/>
    </source>
</evidence>
<evidence type="ECO:0000256" key="3">
    <source>
        <dbReference type="ARBA" id="ARBA00012759"/>
    </source>
</evidence>
<dbReference type="PANTHER" id="PTHR24006">
    <property type="entry name" value="UBIQUITIN CARBOXYL-TERMINAL HYDROLASE"/>
    <property type="match status" value="1"/>
</dbReference>
<evidence type="ECO:0000256" key="6">
    <source>
        <dbReference type="ARBA" id="ARBA00022801"/>
    </source>
</evidence>
<feature type="domain" description="MATH" evidence="8">
    <location>
        <begin position="38"/>
        <end position="178"/>
    </location>
</feature>
<dbReference type="Gene3D" id="2.60.210.10">
    <property type="entry name" value="Apoptosis, Tumor Necrosis Factor Receptor Associated Protein 2, Chain A"/>
    <property type="match status" value="1"/>
</dbReference>
<dbReference type="GO" id="GO:0031647">
    <property type="term" value="P:regulation of protein stability"/>
    <property type="evidence" value="ECO:0007669"/>
    <property type="project" value="TreeGrafter"/>
</dbReference>
<organism evidence="10 11">
    <name type="scientific">Lachancea mirantina</name>
    <dbReference type="NCBI Taxonomy" id="1230905"/>
    <lineage>
        <taxon>Eukaryota</taxon>
        <taxon>Fungi</taxon>
        <taxon>Dikarya</taxon>
        <taxon>Ascomycota</taxon>
        <taxon>Saccharomycotina</taxon>
        <taxon>Saccharomycetes</taxon>
        <taxon>Saccharomycetales</taxon>
        <taxon>Saccharomycetaceae</taxon>
        <taxon>Lachancea</taxon>
    </lineage>
</organism>
<dbReference type="InterPro" id="IPR002083">
    <property type="entry name" value="MATH/TRAF_dom"/>
</dbReference>
<protein>
    <recommendedName>
        <fullName evidence="3">ubiquitinyl hydrolase 1</fullName>
        <ecNumber evidence="3">3.4.19.12</ecNumber>
    </recommendedName>
</protein>
<dbReference type="Pfam" id="PF14533">
    <property type="entry name" value="USP7_C2"/>
    <property type="match status" value="1"/>
</dbReference>
<dbReference type="AlphaFoldDB" id="A0A1G4K4Z1"/>
<dbReference type="InterPro" id="IPR018200">
    <property type="entry name" value="USP_CS"/>
</dbReference>
<dbReference type="GO" id="GO:0016579">
    <property type="term" value="P:protein deubiquitination"/>
    <property type="evidence" value="ECO:0007669"/>
    <property type="project" value="InterPro"/>
</dbReference>
<dbReference type="SUPFAM" id="SSF49599">
    <property type="entry name" value="TRAF domain-like"/>
    <property type="match status" value="1"/>
</dbReference>
<dbReference type="GO" id="GO:0004843">
    <property type="term" value="F:cysteine-type deubiquitinase activity"/>
    <property type="evidence" value="ECO:0007669"/>
    <property type="project" value="UniProtKB-EC"/>
</dbReference>
<dbReference type="PROSITE" id="PS00972">
    <property type="entry name" value="USP_1"/>
    <property type="match status" value="1"/>
</dbReference>
<dbReference type="InterPro" id="IPR029346">
    <property type="entry name" value="USP_C"/>
</dbReference>
<reference evidence="11" key="1">
    <citation type="submission" date="2016-03" db="EMBL/GenBank/DDBJ databases">
        <authorList>
            <person name="Devillers H."/>
        </authorList>
    </citation>
    <scope>NUCLEOTIDE SEQUENCE [LARGE SCALE GENOMIC DNA]</scope>
</reference>
<keyword evidence="4" id="KW-0645">Protease</keyword>
<dbReference type="InterPro" id="IPR050164">
    <property type="entry name" value="Peptidase_C19"/>
</dbReference>
<evidence type="ECO:0000256" key="1">
    <source>
        <dbReference type="ARBA" id="ARBA00000707"/>
    </source>
</evidence>
<dbReference type="GO" id="GO:0006508">
    <property type="term" value="P:proteolysis"/>
    <property type="evidence" value="ECO:0007669"/>
    <property type="project" value="UniProtKB-KW"/>
</dbReference>
<dbReference type="InterPro" id="IPR008974">
    <property type="entry name" value="TRAF-like"/>
</dbReference>
<evidence type="ECO:0000259" key="9">
    <source>
        <dbReference type="PROSITE" id="PS50235"/>
    </source>
</evidence>
<gene>
    <name evidence="10" type="ORF">LAMI_0F16468G</name>
</gene>
<dbReference type="FunFam" id="2.60.210.10:FF:000016">
    <property type="entry name" value="Ubiquitin-specific protease"/>
    <property type="match status" value="1"/>
</dbReference>
<name>A0A1G4K4Z1_9SACH</name>
<dbReference type="Pfam" id="PF12436">
    <property type="entry name" value="USP7_ICP0_bdg"/>
    <property type="match status" value="1"/>
</dbReference>
<dbReference type="EC" id="3.4.19.12" evidence="3"/>
<dbReference type="InterPro" id="IPR038765">
    <property type="entry name" value="Papain-like_cys_pep_sf"/>
</dbReference>
<dbReference type="InterPro" id="IPR028889">
    <property type="entry name" value="USP"/>
</dbReference>
<keyword evidence="5" id="KW-0833">Ubl conjugation pathway</keyword>
<keyword evidence="7" id="KW-0788">Thiol protease</keyword>
<evidence type="ECO:0000259" key="8">
    <source>
        <dbReference type="PROSITE" id="PS50144"/>
    </source>
</evidence>
<dbReference type="GO" id="GO:0005829">
    <property type="term" value="C:cytosol"/>
    <property type="evidence" value="ECO:0007669"/>
    <property type="project" value="TreeGrafter"/>
</dbReference>
<keyword evidence="6" id="KW-0378">Hydrolase</keyword>